<dbReference type="SUPFAM" id="SSF51905">
    <property type="entry name" value="FAD/NAD(P)-binding domain"/>
    <property type="match status" value="2"/>
</dbReference>
<comment type="similarity">
    <text evidence="1">Belongs to the FAD-binding monooxygenase family.</text>
</comment>
<evidence type="ECO:0000313" key="6">
    <source>
        <dbReference type="Proteomes" id="UP000605846"/>
    </source>
</evidence>
<comment type="caution">
    <text evidence="5">The sequence shown here is derived from an EMBL/GenBank/DDBJ whole genome shotgun (WGS) entry which is preliminary data.</text>
</comment>
<keyword evidence="4" id="KW-0560">Oxidoreductase</keyword>
<dbReference type="AlphaFoldDB" id="A0A8H7ETP4"/>
<dbReference type="PANTHER" id="PTHR42877">
    <property type="entry name" value="L-ORNITHINE N(5)-MONOOXYGENASE-RELATED"/>
    <property type="match status" value="1"/>
</dbReference>
<dbReference type="Gene3D" id="3.50.50.60">
    <property type="entry name" value="FAD/NAD(P)-binding domain"/>
    <property type="match status" value="3"/>
</dbReference>
<dbReference type="GO" id="GO:0050660">
    <property type="term" value="F:flavin adenine dinucleotide binding"/>
    <property type="evidence" value="ECO:0007669"/>
    <property type="project" value="InterPro"/>
</dbReference>
<dbReference type="OrthoDB" id="74360at2759"/>
<evidence type="ECO:0000256" key="4">
    <source>
        <dbReference type="ARBA" id="ARBA00023002"/>
    </source>
</evidence>
<dbReference type="PANTHER" id="PTHR42877:SF4">
    <property type="entry name" value="FAD_NAD(P)-BINDING DOMAIN-CONTAINING PROTEIN-RELATED"/>
    <property type="match status" value="1"/>
</dbReference>
<keyword evidence="6" id="KW-1185">Reference proteome</keyword>
<evidence type="ECO:0000256" key="3">
    <source>
        <dbReference type="ARBA" id="ARBA00022827"/>
    </source>
</evidence>
<reference evidence="5" key="1">
    <citation type="submission" date="2020-01" db="EMBL/GenBank/DDBJ databases">
        <title>Genome Sequencing of Three Apophysomyces-Like Fungal Strains Confirms a Novel Fungal Genus in the Mucoromycota with divergent Burkholderia-like Endosymbiotic Bacteria.</title>
        <authorList>
            <person name="Stajich J.E."/>
            <person name="Macias A.M."/>
            <person name="Carter-House D."/>
            <person name="Lovett B."/>
            <person name="Kasson L.R."/>
            <person name="Berry K."/>
            <person name="Grigoriev I."/>
            <person name="Chang Y."/>
            <person name="Spatafora J."/>
            <person name="Kasson M.T."/>
        </authorList>
    </citation>
    <scope>NUCLEOTIDE SEQUENCE</scope>
    <source>
        <strain evidence="5">NRRL A-21654</strain>
    </source>
</reference>
<organism evidence="5 6">
    <name type="scientific">Apophysomyces ossiformis</name>
    <dbReference type="NCBI Taxonomy" id="679940"/>
    <lineage>
        <taxon>Eukaryota</taxon>
        <taxon>Fungi</taxon>
        <taxon>Fungi incertae sedis</taxon>
        <taxon>Mucoromycota</taxon>
        <taxon>Mucoromycotina</taxon>
        <taxon>Mucoromycetes</taxon>
        <taxon>Mucorales</taxon>
        <taxon>Mucorineae</taxon>
        <taxon>Mucoraceae</taxon>
        <taxon>Apophysomyces</taxon>
    </lineage>
</organism>
<protein>
    <recommendedName>
        <fullName evidence="7">Monooxygenase</fullName>
    </recommendedName>
</protein>
<gene>
    <name evidence="5" type="ORF">EC973_005260</name>
</gene>
<sequence>MSRSETTVAVIGAGFSGLCAAIQLKKQLGIKAQIFEASEDVGGTWLHNTYPGCACDVPSHMYSLSFELNPDWPERYSSQPEILRYMRNVSAKYGLYEHITFEAEVVRTTWLESEQKWRVEWRHKQSDTIQSSLYDFVFAGVGPLRVPRAVDQFSAFQGPILHTAYWDDKVDVTNKRVAVVGSGASAVQTIPKLARLASSLTSYQRTPVWCMPRKQRAYSDRVKTIFRWFPWIMWLYRFILYIKLELLYIPFGYPHSYIVRYLHSLFVKHMKGRLESQGRGDLAEKVIPDFTPGCKRVVVSEDYLESLCRPNVTVERSGIREIRGRTIICENGTEAEYDILCLATGFDVQGFLGHLQVYGKDNQSLNDLWDKEYPETYKSVSIHGFPNFFMLLGPASVLGHNSVVSMVECQVDFAIRSMKYMAKHNFTALEAKKEAQKQFVAKLNKEIQSTVWASGCKSWYINDKGQIFALWSGTVTGFWWTLLRTNYAKDFIGYRPDSNN</sequence>
<dbReference type="InterPro" id="IPR020946">
    <property type="entry name" value="Flavin_mOase-like"/>
</dbReference>
<dbReference type="PIRSF" id="PIRSF000332">
    <property type="entry name" value="FMO"/>
    <property type="match status" value="1"/>
</dbReference>
<dbReference type="Proteomes" id="UP000605846">
    <property type="component" value="Unassembled WGS sequence"/>
</dbReference>
<dbReference type="InterPro" id="IPR000960">
    <property type="entry name" value="Flavin_mOase"/>
</dbReference>
<dbReference type="GO" id="GO:0050661">
    <property type="term" value="F:NADP binding"/>
    <property type="evidence" value="ECO:0007669"/>
    <property type="project" value="InterPro"/>
</dbReference>
<evidence type="ECO:0000256" key="2">
    <source>
        <dbReference type="ARBA" id="ARBA00022630"/>
    </source>
</evidence>
<proteinExistence type="inferred from homology"/>
<evidence type="ECO:0000256" key="1">
    <source>
        <dbReference type="ARBA" id="ARBA00010139"/>
    </source>
</evidence>
<dbReference type="EMBL" id="JABAYA010000003">
    <property type="protein sequence ID" value="KAF7732364.1"/>
    <property type="molecule type" value="Genomic_DNA"/>
</dbReference>
<dbReference type="GO" id="GO:0004499">
    <property type="term" value="F:N,N-dimethylaniline monooxygenase activity"/>
    <property type="evidence" value="ECO:0007669"/>
    <property type="project" value="InterPro"/>
</dbReference>
<dbReference type="InterPro" id="IPR051209">
    <property type="entry name" value="FAD-bind_Monooxygenase_sf"/>
</dbReference>
<dbReference type="InterPro" id="IPR036188">
    <property type="entry name" value="FAD/NAD-bd_sf"/>
</dbReference>
<name>A0A8H7ETP4_9FUNG</name>
<keyword evidence="3" id="KW-0274">FAD</keyword>
<keyword evidence="2" id="KW-0285">Flavoprotein</keyword>
<accession>A0A8H7ETP4</accession>
<evidence type="ECO:0008006" key="7">
    <source>
        <dbReference type="Google" id="ProtNLM"/>
    </source>
</evidence>
<evidence type="ECO:0000313" key="5">
    <source>
        <dbReference type="EMBL" id="KAF7732364.1"/>
    </source>
</evidence>
<dbReference type="Pfam" id="PF00743">
    <property type="entry name" value="FMO-like"/>
    <property type="match status" value="1"/>
</dbReference>